<evidence type="ECO:0000313" key="2">
    <source>
        <dbReference type="Proteomes" id="UP001216907"/>
    </source>
</evidence>
<comment type="caution">
    <text evidence="1">The sequence shown here is derived from an EMBL/GenBank/DDBJ whole genome shotgun (WGS) entry which is preliminary data.</text>
</comment>
<protein>
    <submittedName>
        <fullName evidence="1">Uncharacterized protein</fullName>
    </submittedName>
</protein>
<keyword evidence="2" id="KW-1185">Reference proteome</keyword>
<evidence type="ECO:0000313" key="1">
    <source>
        <dbReference type="EMBL" id="MDG3003233.1"/>
    </source>
</evidence>
<name>A0ABT6F6M0_9BACT</name>
<dbReference type="RefSeq" id="WP_277859587.1">
    <property type="nucleotide sequence ID" value="NZ_JARRAG010000001.1"/>
</dbReference>
<accession>A0ABT6F6M0</accession>
<reference evidence="1 2" key="1">
    <citation type="submission" date="2023-03" db="EMBL/GenBank/DDBJ databases">
        <title>Paludisphaera mucosa sp. nov. a novel planctomycete from northern fen.</title>
        <authorList>
            <person name="Ivanova A."/>
        </authorList>
    </citation>
    <scope>NUCLEOTIDE SEQUENCE [LARGE SCALE GENOMIC DNA]</scope>
    <source>
        <strain evidence="1 2">Pla2</strain>
    </source>
</reference>
<dbReference type="EMBL" id="JARRAG010000001">
    <property type="protein sequence ID" value="MDG3003233.1"/>
    <property type="molecule type" value="Genomic_DNA"/>
</dbReference>
<dbReference type="Proteomes" id="UP001216907">
    <property type="component" value="Unassembled WGS sequence"/>
</dbReference>
<sequence>MSLLEIVPDVWIDPAAVVAVTERHAGREVAIHLAGLCRPITVPGSVELVARLVLKHRVGRAA</sequence>
<gene>
    <name evidence="1" type="ORF">PZE19_05605</name>
</gene>
<organism evidence="1 2">
    <name type="scientific">Paludisphaera mucosa</name>
    <dbReference type="NCBI Taxonomy" id="3030827"/>
    <lineage>
        <taxon>Bacteria</taxon>
        <taxon>Pseudomonadati</taxon>
        <taxon>Planctomycetota</taxon>
        <taxon>Planctomycetia</taxon>
        <taxon>Isosphaerales</taxon>
        <taxon>Isosphaeraceae</taxon>
        <taxon>Paludisphaera</taxon>
    </lineage>
</organism>
<proteinExistence type="predicted"/>